<evidence type="ECO:0000313" key="3">
    <source>
        <dbReference type="Proteomes" id="UP000265000"/>
    </source>
</evidence>
<evidence type="ECO:0000313" key="2">
    <source>
        <dbReference type="Ensembl" id="ENSFHEP00000013647.1"/>
    </source>
</evidence>
<reference evidence="2" key="2">
    <citation type="submission" date="2025-09" db="UniProtKB">
        <authorList>
            <consortium name="Ensembl"/>
        </authorList>
    </citation>
    <scope>IDENTIFICATION</scope>
</reference>
<evidence type="ECO:0000256" key="1">
    <source>
        <dbReference type="SAM" id="MobiDB-lite"/>
    </source>
</evidence>
<dbReference type="GeneTree" id="ENSGT00900000143228"/>
<keyword evidence="3" id="KW-1185">Reference proteome</keyword>
<reference evidence="2" key="1">
    <citation type="submission" date="2025-08" db="UniProtKB">
        <authorList>
            <consortium name="Ensembl"/>
        </authorList>
    </citation>
    <scope>IDENTIFICATION</scope>
</reference>
<dbReference type="Proteomes" id="UP000265000">
    <property type="component" value="Unplaced"/>
</dbReference>
<protein>
    <submittedName>
        <fullName evidence="2">Uncharacterized protein</fullName>
    </submittedName>
</protein>
<accession>A0A3Q2PM75</accession>
<feature type="compositionally biased region" description="Polar residues" evidence="1">
    <location>
        <begin position="1"/>
        <end position="11"/>
    </location>
</feature>
<feature type="compositionally biased region" description="Acidic residues" evidence="1">
    <location>
        <begin position="12"/>
        <end position="41"/>
    </location>
</feature>
<dbReference type="AlphaFoldDB" id="A0A3Q2PM75"/>
<dbReference type="Ensembl" id="ENSFHET00000021245.1">
    <property type="protein sequence ID" value="ENSFHEP00000013647.1"/>
    <property type="gene ID" value="ENSFHEG00000015157.1"/>
</dbReference>
<sequence>MSVDMNSQASDSNEEDFGVNSEEEEDEDDGGEEEDPEDMDNYYDGVAGDVEQQSADYFDPEEYHFTCLTYKESQRALMEEVNRVADDLKVSLRCEQTKSL</sequence>
<proteinExistence type="predicted"/>
<dbReference type="STRING" id="8078.ENSFHEP00000013647"/>
<feature type="region of interest" description="Disordered" evidence="1">
    <location>
        <begin position="1"/>
        <end position="54"/>
    </location>
</feature>
<organism evidence="2 3">
    <name type="scientific">Fundulus heteroclitus</name>
    <name type="common">Killifish</name>
    <name type="synonym">Mummichog</name>
    <dbReference type="NCBI Taxonomy" id="8078"/>
    <lineage>
        <taxon>Eukaryota</taxon>
        <taxon>Metazoa</taxon>
        <taxon>Chordata</taxon>
        <taxon>Craniata</taxon>
        <taxon>Vertebrata</taxon>
        <taxon>Euteleostomi</taxon>
        <taxon>Actinopterygii</taxon>
        <taxon>Neopterygii</taxon>
        <taxon>Teleostei</taxon>
        <taxon>Neoteleostei</taxon>
        <taxon>Acanthomorphata</taxon>
        <taxon>Ovalentaria</taxon>
        <taxon>Atherinomorphae</taxon>
        <taxon>Cyprinodontiformes</taxon>
        <taxon>Fundulidae</taxon>
        <taxon>Fundulus</taxon>
    </lineage>
</organism>
<name>A0A3Q2PM75_FUNHE</name>